<dbReference type="SUPFAM" id="SSF53474">
    <property type="entry name" value="alpha/beta-Hydrolases"/>
    <property type="match status" value="1"/>
</dbReference>
<dbReference type="InterPro" id="IPR022742">
    <property type="entry name" value="Hydrolase_4"/>
</dbReference>
<dbReference type="InterPro" id="IPR051044">
    <property type="entry name" value="MAG_DAG_Lipase"/>
</dbReference>
<protein>
    <recommendedName>
        <fullName evidence="1">Serine aminopeptidase S33 domain-containing protein</fullName>
    </recommendedName>
</protein>
<dbReference type="AlphaFoldDB" id="C3ZFS5"/>
<organism>
    <name type="scientific">Branchiostoma floridae</name>
    <name type="common">Florida lancelet</name>
    <name type="synonym">Amphioxus</name>
    <dbReference type="NCBI Taxonomy" id="7739"/>
    <lineage>
        <taxon>Eukaryota</taxon>
        <taxon>Metazoa</taxon>
        <taxon>Chordata</taxon>
        <taxon>Cephalochordata</taxon>
        <taxon>Leptocardii</taxon>
        <taxon>Amphioxiformes</taxon>
        <taxon>Branchiostomatidae</taxon>
        <taxon>Branchiostoma</taxon>
    </lineage>
</organism>
<dbReference type="Gene3D" id="3.40.50.1820">
    <property type="entry name" value="alpha/beta hydrolase"/>
    <property type="match status" value="1"/>
</dbReference>
<accession>C3ZFS5</accession>
<evidence type="ECO:0000313" key="2">
    <source>
        <dbReference type="EMBL" id="EEN48563.1"/>
    </source>
</evidence>
<dbReference type="InterPro" id="IPR029058">
    <property type="entry name" value="AB_hydrolase_fold"/>
</dbReference>
<proteinExistence type="predicted"/>
<name>C3ZFS5_BRAFL</name>
<dbReference type="Pfam" id="PF12146">
    <property type="entry name" value="Hydrolase_4"/>
    <property type="match status" value="1"/>
</dbReference>
<reference evidence="2" key="1">
    <citation type="journal article" date="2008" name="Nature">
        <title>The amphioxus genome and the evolution of the chordate karyotype.</title>
        <authorList>
            <consortium name="US DOE Joint Genome Institute (JGI-PGF)"/>
            <person name="Putnam N.H."/>
            <person name="Butts T."/>
            <person name="Ferrier D.E.K."/>
            <person name="Furlong R.F."/>
            <person name="Hellsten U."/>
            <person name="Kawashima T."/>
            <person name="Robinson-Rechavi M."/>
            <person name="Shoguchi E."/>
            <person name="Terry A."/>
            <person name="Yu J.-K."/>
            <person name="Benito-Gutierrez E.L."/>
            <person name="Dubchak I."/>
            <person name="Garcia-Fernandez J."/>
            <person name="Gibson-Brown J.J."/>
            <person name="Grigoriev I.V."/>
            <person name="Horton A.C."/>
            <person name="de Jong P.J."/>
            <person name="Jurka J."/>
            <person name="Kapitonov V.V."/>
            <person name="Kohara Y."/>
            <person name="Kuroki Y."/>
            <person name="Lindquist E."/>
            <person name="Lucas S."/>
            <person name="Osoegawa K."/>
            <person name="Pennacchio L.A."/>
            <person name="Salamov A.A."/>
            <person name="Satou Y."/>
            <person name="Sauka-Spengler T."/>
            <person name="Schmutz J."/>
            <person name="Shin-I T."/>
            <person name="Toyoda A."/>
            <person name="Bronner-Fraser M."/>
            <person name="Fujiyama A."/>
            <person name="Holland L.Z."/>
            <person name="Holland P.W.H."/>
            <person name="Satoh N."/>
            <person name="Rokhsar D.S."/>
        </authorList>
    </citation>
    <scope>NUCLEOTIDE SEQUENCE [LARGE SCALE GENOMIC DNA]</scope>
    <source>
        <strain evidence="2">S238N-H82</strain>
        <tissue evidence="2">Testes</tissue>
    </source>
</reference>
<dbReference type="EMBL" id="GG666615">
    <property type="protein sequence ID" value="EEN48563.1"/>
    <property type="molecule type" value="Genomic_DNA"/>
</dbReference>
<feature type="domain" description="Serine aminopeptidase S33" evidence="1">
    <location>
        <begin position="44"/>
        <end position="281"/>
    </location>
</feature>
<gene>
    <name evidence="2" type="ORF">BRAFLDRAFT_132046</name>
</gene>
<dbReference type="eggNOG" id="KOG1455">
    <property type="taxonomic scope" value="Eukaryota"/>
</dbReference>
<dbReference type="STRING" id="7739.C3ZFS5"/>
<sequence length="328" mass="36333">MSGDSKTGDDRPRTPQGAFYSELPHLVNSRGQYLFCKYWEPQEQEPRALLMIVHGLGGHCQRYEELATELNKEGVLVFAHDHVGHGQSQGYPADIKSFDEYVQDVLQHADKMRAANPGIPLFVFGQSMGGSVTILSALERPTLFAGVIVSAPGVIPAPESATTFRVLAAKALAFFAPRAGVARIETHMLSRDTAKVKAFEDDPLVFHGRVCARLVVQLMSAMERIQREVHNFRTPLLALHGDQDKMALIDGTKLLYQHASVADKQMKIYPGVYHEPLFELEPDAQTARRDIVTWVAERIQAGQSQQDTLEGAATQPLQELQGAEQNHI</sequence>
<dbReference type="FunFam" id="3.40.50.1820:FF:000117">
    <property type="entry name" value="Monoglyceride lipase, putative"/>
    <property type="match status" value="1"/>
</dbReference>
<dbReference type="InParanoid" id="C3ZFS5"/>
<evidence type="ECO:0000259" key="1">
    <source>
        <dbReference type="Pfam" id="PF12146"/>
    </source>
</evidence>
<dbReference type="ESTHER" id="brafl-c3zfs5">
    <property type="family name" value="Monoglyceridelipase_lysophospholip"/>
</dbReference>
<dbReference type="PANTHER" id="PTHR11614">
    <property type="entry name" value="PHOSPHOLIPASE-RELATED"/>
    <property type="match status" value="1"/>
</dbReference>